<name>A0A1Y2G5C7_9BASI</name>
<feature type="compositionally biased region" description="Basic and acidic residues" evidence="1">
    <location>
        <begin position="71"/>
        <end position="81"/>
    </location>
</feature>
<dbReference type="InParanoid" id="A0A1Y2G5C7"/>
<evidence type="ECO:0000313" key="3">
    <source>
        <dbReference type="EMBL" id="ORY90701.1"/>
    </source>
</evidence>
<protein>
    <submittedName>
        <fullName evidence="3">Uncharacterized protein</fullName>
    </submittedName>
</protein>
<feature type="compositionally biased region" description="Basic residues" evidence="1">
    <location>
        <begin position="154"/>
        <end position="168"/>
    </location>
</feature>
<proteinExistence type="predicted"/>
<keyword evidence="2" id="KW-0812">Transmembrane</keyword>
<feature type="region of interest" description="Disordered" evidence="1">
    <location>
        <begin position="61"/>
        <end position="203"/>
    </location>
</feature>
<evidence type="ECO:0000256" key="2">
    <source>
        <dbReference type="SAM" id="Phobius"/>
    </source>
</evidence>
<dbReference type="EMBL" id="MCGR01000003">
    <property type="protein sequence ID" value="ORY90701.1"/>
    <property type="molecule type" value="Genomic_DNA"/>
</dbReference>
<keyword evidence="4" id="KW-1185">Reference proteome</keyword>
<feature type="transmembrane region" description="Helical" evidence="2">
    <location>
        <begin position="28"/>
        <end position="54"/>
    </location>
</feature>
<dbReference type="Proteomes" id="UP000193467">
    <property type="component" value="Unassembled WGS sequence"/>
</dbReference>
<dbReference type="AlphaFoldDB" id="A0A1Y2G5C7"/>
<evidence type="ECO:0000256" key="1">
    <source>
        <dbReference type="SAM" id="MobiDB-lite"/>
    </source>
</evidence>
<comment type="caution">
    <text evidence="3">The sequence shown here is derived from an EMBL/GenBank/DDBJ whole genome shotgun (WGS) entry which is preliminary data.</text>
</comment>
<sequence>MCWSSAMEGVKAACATIDTECLSNYKKLMYYSIPVEVFGAIFAAWMLISCRLYYAQKQKKTSASSTDTLPDDSRPLVDKPSRTSASLAKLSSDEGVSRPSSRTSKKTSRGAEYSMSKRRSDSTRSRASSRSRSRQRDREREREREPRREYSTRKSSHRSSSKSRRSSRSRAEQAYGSDSSSESDWEDRDERRRSSGSRRSRRR</sequence>
<keyword evidence="2" id="KW-1133">Transmembrane helix</keyword>
<accession>A0A1Y2G5C7</accession>
<reference evidence="3 4" key="1">
    <citation type="submission" date="2016-07" db="EMBL/GenBank/DDBJ databases">
        <title>Pervasive Adenine N6-methylation of Active Genes in Fungi.</title>
        <authorList>
            <consortium name="DOE Joint Genome Institute"/>
            <person name="Mondo S.J."/>
            <person name="Dannebaum R.O."/>
            <person name="Kuo R.C."/>
            <person name="Labutti K."/>
            <person name="Haridas S."/>
            <person name="Kuo A."/>
            <person name="Salamov A."/>
            <person name="Ahrendt S.R."/>
            <person name="Lipzen A."/>
            <person name="Sullivan W."/>
            <person name="Andreopoulos W.B."/>
            <person name="Clum A."/>
            <person name="Lindquist E."/>
            <person name="Daum C."/>
            <person name="Ramamoorthy G.K."/>
            <person name="Gryganskyi A."/>
            <person name="Culley D."/>
            <person name="Magnuson J.K."/>
            <person name="James T.Y."/>
            <person name="O'Malley M.A."/>
            <person name="Stajich J.E."/>
            <person name="Spatafora J.W."/>
            <person name="Visel A."/>
            <person name="Grigoriev I.V."/>
        </authorList>
    </citation>
    <scope>NUCLEOTIDE SEQUENCE [LARGE SCALE GENOMIC DNA]</scope>
    <source>
        <strain evidence="3 4">62-1032</strain>
    </source>
</reference>
<feature type="compositionally biased region" description="Basic residues" evidence="1">
    <location>
        <begin position="194"/>
        <end position="203"/>
    </location>
</feature>
<gene>
    <name evidence="3" type="ORF">BCR35DRAFT_299263</name>
</gene>
<keyword evidence="2" id="KW-0472">Membrane</keyword>
<organism evidence="3 4">
    <name type="scientific">Leucosporidium creatinivorum</name>
    <dbReference type="NCBI Taxonomy" id="106004"/>
    <lineage>
        <taxon>Eukaryota</taxon>
        <taxon>Fungi</taxon>
        <taxon>Dikarya</taxon>
        <taxon>Basidiomycota</taxon>
        <taxon>Pucciniomycotina</taxon>
        <taxon>Microbotryomycetes</taxon>
        <taxon>Leucosporidiales</taxon>
        <taxon>Leucosporidium</taxon>
    </lineage>
</organism>
<feature type="compositionally biased region" description="Basic and acidic residues" evidence="1">
    <location>
        <begin position="134"/>
        <end position="152"/>
    </location>
</feature>
<evidence type="ECO:0000313" key="4">
    <source>
        <dbReference type="Proteomes" id="UP000193467"/>
    </source>
</evidence>